<comment type="caution">
    <text evidence="1">The sequence shown here is derived from an EMBL/GenBank/DDBJ whole genome shotgun (WGS) entry which is preliminary data.</text>
</comment>
<accession>A0A554VE16</accession>
<keyword evidence="2" id="KW-1185">Reference proteome</keyword>
<dbReference type="Proteomes" id="UP000318833">
    <property type="component" value="Unassembled WGS sequence"/>
</dbReference>
<organism evidence="1 2">
    <name type="scientific">Aquimarina algiphila</name>
    <dbReference type="NCBI Taxonomy" id="2047982"/>
    <lineage>
        <taxon>Bacteria</taxon>
        <taxon>Pseudomonadati</taxon>
        <taxon>Bacteroidota</taxon>
        <taxon>Flavobacteriia</taxon>
        <taxon>Flavobacteriales</taxon>
        <taxon>Flavobacteriaceae</taxon>
        <taxon>Aquimarina</taxon>
    </lineage>
</organism>
<protein>
    <submittedName>
        <fullName evidence="1">Uncharacterized protein</fullName>
    </submittedName>
</protein>
<gene>
    <name evidence="1" type="ORF">FOF46_23455</name>
</gene>
<dbReference type="EMBL" id="VLNR01000064">
    <property type="protein sequence ID" value="TSE05223.1"/>
    <property type="molecule type" value="Genomic_DNA"/>
</dbReference>
<name>A0A554VE16_9FLAO</name>
<evidence type="ECO:0000313" key="2">
    <source>
        <dbReference type="Proteomes" id="UP000318833"/>
    </source>
</evidence>
<dbReference type="RefSeq" id="WP_143918148.1">
    <property type="nucleotide sequence ID" value="NZ_CANMIK010000119.1"/>
</dbReference>
<proteinExistence type="predicted"/>
<reference evidence="1 2" key="1">
    <citation type="submission" date="2019-07" db="EMBL/GenBank/DDBJ databases">
        <title>The draft genome sequence of Aquimarina algiphila M91.</title>
        <authorList>
            <person name="Meng X."/>
        </authorList>
    </citation>
    <scope>NUCLEOTIDE SEQUENCE [LARGE SCALE GENOMIC DNA]</scope>
    <source>
        <strain evidence="1 2">M91</strain>
    </source>
</reference>
<dbReference type="AlphaFoldDB" id="A0A554VE16"/>
<evidence type="ECO:0000313" key="1">
    <source>
        <dbReference type="EMBL" id="TSE05223.1"/>
    </source>
</evidence>
<sequence>MKVILRTNTIEVQRLTSKLLKHGIRVFIEHVGGRPRDPQFVISFDRLIVPGVWGNKHSFDKKVYKEETEDAYVKTVEHLYQKEIVEQRNRDRNAIEKDKNLKRM</sequence>